<gene>
    <name evidence="11" type="ORF">LCGC14_1357320</name>
</gene>
<evidence type="ECO:0000256" key="5">
    <source>
        <dbReference type="ARBA" id="ARBA00022842"/>
    </source>
</evidence>
<dbReference type="AlphaFoldDB" id="A0A0F9NBD1"/>
<evidence type="ECO:0000256" key="2">
    <source>
        <dbReference type="ARBA" id="ARBA00009749"/>
    </source>
</evidence>
<keyword evidence="6 9" id="KW-1133">Transmembrane helix</keyword>
<comment type="subcellular location">
    <subcellularLocation>
        <location evidence="1">Membrane</location>
        <topology evidence="1">Multi-pass membrane protein</topology>
    </subcellularLocation>
</comment>
<evidence type="ECO:0000256" key="4">
    <source>
        <dbReference type="ARBA" id="ARBA00022692"/>
    </source>
</evidence>
<comment type="similarity">
    <text evidence="2">Belongs to the SLC41A transporter family.</text>
</comment>
<keyword evidence="3" id="KW-0813">Transport</keyword>
<feature type="transmembrane region" description="Helical" evidence="9">
    <location>
        <begin position="160"/>
        <end position="183"/>
    </location>
</feature>
<evidence type="ECO:0000313" key="11">
    <source>
        <dbReference type="EMBL" id="KKM78702.1"/>
    </source>
</evidence>
<evidence type="ECO:0000259" key="10">
    <source>
        <dbReference type="Pfam" id="PF01769"/>
    </source>
</evidence>
<name>A0A0F9NBD1_9ZZZZ</name>
<dbReference type="InterPro" id="IPR006667">
    <property type="entry name" value="SLC41_membr_dom"/>
</dbReference>
<comment type="caution">
    <text evidence="11">The sequence shown here is derived from an EMBL/GenBank/DDBJ whole genome shotgun (WGS) entry which is preliminary data.</text>
</comment>
<feature type="transmembrane region" description="Helical" evidence="9">
    <location>
        <begin position="44"/>
        <end position="65"/>
    </location>
</feature>
<evidence type="ECO:0000256" key="9">
    <source>
        <dbReference type="SAM" id="Phobius"/>
    </source>
</evidence>
<accession>A0A0F9NBD1</accession>
<feature type="transmembrane region" description="Helical" evidence="9">
    <location>
        <begin position="85"/>
        <end position="108"/>
    </location>
</feature>
<sequence>MESQDSKENIIKETVPSEIISIIGSILAGIALSLLILPFKSFPILILIIPALLSLRGNISGPFIARTSRDFLIGEFNIKSCFENIFATYMLSIITAILIGILSLFLNFILIKLDTISFELFIAIPLISILFTLSISIPISTILNYLAFRYGLNPNNVVNPIMTAIDDFFTVICFYLTIILLGVS</sequence>
<keyword evidence="4 9" id="KW-0812">Transmembrane</keyword>
<dbReference type="PANTHER" id="PTHR16228:SF7">
    <property type="entry name" value="SLC41A_MGTE INTEGRAL MEMBRANE DOMAIN-CONTAINING PROTEIN"/>
    <property type="match status" value="1"/>
</dbReference>
<organism evidence="11">
    <name type="scientific">marine sediment metagenome</name>
    <dbReference type="NCBI Taxonomy" id="412755"/>
    <lineage>
        <taxon>unclassified sequences</taxon>
        <taxon>metagenomes</taxon>
        <taxon>ecological metagenomes</taxon>
    </lineage>
</organism>
<dbReference type="GO" id="GO:0016020">
    <property type="term" value="C:membrane"/>
    <property type="evidence" value="ECO:0007669"/>
    <property type="project" value="UniProtKB-SubCell"/>
</dbReference>
<evidence type="ECO:0000256" key="3">
    <source>
        <dbReference type="ARBA" id="ARBA00022448"/>
    </source>
</evidence>
<dbReference type="EMBL" id="LAZR01008448">
    <property type="protein sequence ID" value="KKM78702.1"/>
    <property type="molecule type" value="Genomic_DNA"/>
</dbReference>
<evidence type="ECO:0000256" key="7">
    <source>
        <dbReference type="ARBA" id="ARBA00023065"/>
    </source>
</evidence>
<keyword evidence="7" id="KW-0406">Ion transport</keyword>
<dbReference type="InterPro" id="IPR036739">
    <property type="entry name" value="SLC41_membr_dom_sf"/>
</dbReference>
<feature type="domain" description="SLC41A/MgtE integral membrane" evidence="10">
    <location>
        <begin position="49"/>
        <end position="176"/>
    </location>
</feature>
<dbReference type="GO" id="GO:0008324">
    <property type="term" value="F:monoatomic cation transmembrane transporter activity"/>
    <property type="evidence" value="ECO:0007669"/>
    <property type="project" value="InterPro"/>
</dbReference>
<protein>
    <recommendedName>
        <fullName evidence="10">SLC41A/MgtE integral membrane domain-containing protein</fullName>
    </recommendedName>
</protein>
<dbReference type="SUPFAM" id="SSF161093">
    <property type="entry name" value="MgtE membrane domain-like"/>
    <property type="match status" value="1"/>
</dbReference>
<proteinExistence type="inferred from homology"/>
<reference evidence="11" key="1">
    <citation type="journal article" date="2015" name="Nature">
        <title>Complex archaea that bridge the gap between prokaryotes and eukaryotes.</title>
        <authorList>
            <person name="Spang A."/>
            <person name="Saw J.H."/>
            <person name="Jorgensen S.L."/>
            <person name="Zaremba-Niedzwiedzka K."/>
            <person name="Martijn J."/>
            <person name="Lind A.E."/>
            <person name="van Eijk R."/>
            <person name="Schleper C."/>
            <person name="Guy L."/>
            <person name="Ettema T.J."/>
        </authorList>
    </citation>
    <scope>NUCLEOTIDE SEQUENCE</scope>
</reference>
<dbReference type="Gene3D" id="1.10.357.20">
    <property type="entry name" value="SLC41 divalent cation transporters, integral membrane domain"/>
    <property type="match status" value="1"/>
</dbReference>
<evidence type="ECO:0000256" key="8">
    <source>
        <dbReference type="ARBA" id="ARBA00023136"/>
    </source>
</evidence>
<keyword evidence="8 9" id="KW-0472">Membrane</keyword>
<dbReference type="PANTHER" id="PTHR16228">
    <property type="entry name" value="DIVALENT CATION TRANSPORTER SOLUTE CARRIER FAMILY 41"/>
    <property type="match status" value="1"/>
</dbReference>
<dbReference type="InterPro" id="IPR045349">
    <property type="entry name" value="SLC41A1-3"/>
</dbReference>
<keyword evidence="5" id="KW-0460">Magnesium</keyword>
<evidence type="ECO:0000256" key="6">
    <source>
        <dbReference type="ARBA" id="ARBA00022989"/>
    </source>
</evidence>
<dbReference type="Pfam" id="PF01769">
    <property type="entry name" value="MgtE"/>
    <property type="match status" value="1"/>
</dbReference>
<feature type="transmembrane region" description="Helical" evidence="9">
    <location>
        <begin position="120"/>
        <end position="148"/>
    </location>
</feature>
<feature type="transmembrane region" description="Helical" evidence="9">
    <location>
        <begin position="19"/>
        <end position="37"/>
    </location>
</feature>
<evidence type="ECO:0000256" key="1">
    <source>
        <dbReference type="ARBA" id="ARBA00004141"/>
    </source>
</evidence>